<dbReference type="Proteomes" id="UP000036403">
    <property type="component" value="Unassembled WGS sequence"/>
</dbReference>
<dbReference type="PaxDb" id="67767-A0A0J7K0N0"/>
<comment type="caution">
    <text evidence="1">The sequence shown here is derived from an EMBL/GenBank/DDBJ whole genome shotgun (WGS) entry which is preliminary data.</text>
</comment>
<protein>
    <submittedName>
        <fullName evidence="1">Uncharacterized protein</fullName>
    </submittedName>
</protein>
<keyword evidence="2" id="KW-1185">Reference proteome</keyword>
<accession>A0A0J7K0N0</accession>
<proteinExistence type="predicted"/>
<dbReference type="EMBL" id="LBMM01018126">
    <property type="protein sequence ID" value="KMQ83872.1"/>
    <property type="molecule type" value="Genomic_DNA"/>
</dbReference>
<evidence type="ECO:0000313" key="1">
    <source>
        <dbReference type="EMBL" id="KMQ83872.1"/>
    </source>
</evidence>
<name>A0A0J7K0N0_LASNI</name>
<organism evidence="1 2">
    <name type="scientific">Lasius niger</name>
    <name type="common">Black garden ant</name>
    <dbReference type="NCBI Taxonomy" id="67767"/>
    <lineage>
        <taxon>Eukaryota</taxon>
        <taxon>Metazoa</taxon>
        <taxon>Ecdysozoa</taxon>
        <taxon>Arthropoda</taxon>
        <taxon>Hexapoda</taxon>
        <taxon>Insecta</taxon>
        <taxon>Pterygota</taxon>
        <taxon>Neoptera</taxon>
        <taxon>Endopterygota</taxon>
        <taxon>Hymenoptera</taxon>
        <taxon>Apocrita</taxon>
        <taxon>Aculeata</taxon>
        <taxon>Formicoidea</taxon>
        <taxon>Formicidae</taxon>
        <taxon>Formicinae</taxon>
        <taxon>Lasius</taxon>
        <taxon>Lasius</taxon>
    </lineage>
</organism>
<evidence type="ECO:0000313" key="2">
    <source>
        <dbReference type="Proteomes" id="UP000036403"/>
    </source>
</evidence>
<dbReference type="AlphaFoldDB" id="A0A0J7K0N0"/>
<sequence length="81" mass="8924">MGERFKGEISGGTCHNIGGVRERSLMSGVVGRSVVEVNCFLDSFYPREGICYHVFLPSDVLYVCGKLPDEFKVSCLAWGAF</sequence>
<gene>
    <name evidence="1" type="ORF">RF55_18897</name>
</gene>
<reference evidence="1 2" key="1">
    <citation type="submission" date="2015-04" db="EMBL/GenBank/DDBJ databases">
        <title>Lasius niger genome sequencing.</title>
        <authorList>
            <person name="Konorov E.A."/>
            <person name="Nikitin M.A."/>
            <person name="Kirill M.V."/>
            <person name="Chang P."/>
        </authorList>
    </citation>
    <scope>NUCLEOTIDE SEQUENCE [LARGE SCALE GENOMIC DNA]</scope>
    <source>
        <tissue evidence="1">Whole</tissue>
    </source>
</reference>